<feature type="compositionally biased region" description="Polar residues" evidence="1">
    <location>
        <begin position="30"/>
        <end position="59"/>
    </location>
</feature>
<dbReference type="EMBL" id="WNWR01000023">
    <property type="protein sequence ID" value="KAE9993695.1"/>
    <property type="molecule type" value="Genomic_DNA"/>
</dbReference>
<comment type="caution">
    <text evidence="2">The sequence shown here is derived from an EMBL/GenBank/DDBJ whole genome shotgun (WGS) entry which is preliminary data.</text>
</comment>
<name>A0A8H3VRI7_VENIN</name>
<accession>A0A8H3VRI7</accession>
<dbReference type="Proteomes" id="UP000490939">
    <property type="component" value="Unassembled WGS sequence"/>
</dbReference>
<proteinExistence type="predicted"/>
<reference evidence="2 3" key="1">
    <citation type="submission" date="2019-07" db="EMBL/GenBank/DDBJ databases">
        <title>Venturia inaequalis Genome Resource.</title>
        <authorList>
            <person name="Lichtner F.J."/>
        </authorList>
    </citation>
    <scope>NUCLEOTIDE SEQUENCE [LARGE SCALE GENOMIC DNA]</scope>
    <source>
        <strain evidence="2 3">DMI_063113</strain>
    </source>
</reference>
<dbReference type="AlphaFoldDB" id="A0A8H3VRI7"/>
<sequence>MSDIHEDPEMDLSGDLSDTPIKRHLLPTIQRWNNDGTRNDITQAPNASDSSSQPTTASDSPYPASNPDGEHTESTAPSTQGADDMESSSMNATFGGTATVRSAGIDTNINEKESRRLYP</sequence>
<feature type="compositionally biased region" description="Polar residues" evidence="1">
    <location>
        <begin position="74"/>
        <end position="108"/>
    </location>
</feature>
<protein>
    <submittedName>
        <fullName evidence="2">Uncharacterized protein</fullName>
    </submittedName>
</protein>
<keyword evidence="3" id="KW-1185">Reference proteome</keyword>
<evidence type="ECO:0000313" key="2">
    <source>
        <dbReference type="EMBL" id="KAE9993695.1"/>
    </source>
</evidence>
<gene>
    <name evidence="2" type="ORF">EG327_003704</name>
</gene>
<organism evidence="2 3">
    <name type="scientific">Venturia inaequalis</name>
    <name type="common">Apple scab fungus</name>
    <dbReference type="NCBI Taxonomy" id="5025"/>
    <lineage>
        <taxon>Eukaryota</taxon>
        <taxon>Fungi</taxon>
        <taxon>Dikarya</taxon>
        <taxon>Ascomycota</taxon>
        <taxon>Pezizomycotina</taxon>
        <taxon>Dothideomycetes</taxon>
        <taxon>Pleosporomycetidae</taxon>
        <taxon>Venturiales</taxon>
        <taxon>Venturiaceae</taxon>
        <taxon>Venturia</taxon>
    </lineage>
</organism>
<evidence type="ECO:0000313" key="3">
    <source>
        <dbReference type="Proteomes" id="UP000490939"/>
    </source>
</evidence>
<feature type="region of interest" description="Disordered" evidence="1">
    <location>
        <begin position="1"/>
        <end position="119"/>
    </location>
</feature>
<evidence type="ECO:0000256" key="1">
    <source>
        <dbReference type="SAM" id="MobiDB-lite"/>
    </source>
</evidence>
<feature type="compositionally biased region" description="Basic and acidic residues" evidence="1">
    <location>
        <begin position="109"/>
        <end position="119"/>
    </location>
</feature>